<name>A0ACB8SIU1_9AGAM</name>
<keyword evidence="2" id="KW-1185">Reference proteome</keyword>
<evidence type="ECO:0000313" key="2">
    <source>
        <dbReference type="Proteomes" id="UP000814140"/>
    </source>
</evidence>
<proteinExistence type="predicted"/>
<reference evidence="1" key="1">
    <citation type="submission" date="2021-03" db="EMBL/GenBank/DDBJ databases">
        <authorList>
            <consortium name="DOE Joint Genome Institute"/>
            <person name="Ahrendt S."/>
            <person name="Looney B.P."/>
            <person name="Miyauchi S."/>
            <person name="Morin E."/>
            <person name="Drula E."/>
            <person name="Courty P.E."/>
            <person name="Chicoki N."/>
            <person name="Fauchery L."/>
            <person name="Kohler A."/>
            <person name="Kuo A."/>
            <person name="Labutti K."/>
            <person name="Pangilinan J."/>
            <person name="Lipzen A."/>
            <person name="Riley R."/>
            <person name="Andreopoulos W."/>
            <person name="He G."/>
            <person name="Johnson J."/>
            <person name="Barry K.W."/>
            <person name="Grigoriev I.V."/>
            <person name="Nagy L."/>
            <person name="Hibbett D."/>
            <person name="Henrissat B."/>
            <person name="Matheny P.B."/>
            <person name="Labbe J."/>
            <person name="Martin F."/>
        </authorList>
    </citation>
    <scope>NUCLEOTIDE SEQUENCE</scope>
    <source>
        <strain evidence="1">HHB10654</strain>
    </source>
</reference>
<organism evidence="1 2">
    <name type="scientific">Artomyces pyxidatus</name>
    <dbReference type="NCBI Taxonomy" id="48021"/>
    <lineage>
        <taxon>Eukaryota</taxon>
        <taxon>Fungi</taxon>
        <taxon>Dikarya</taxon>
        <taxon>Basidiomycota</taxon>
        <taxon>Agaricomycotina</taxon>
        <taxon>Agaricomycetes</taxon>
        <taxon>Russulales</taxon>
        <taxon>Auriscalpiaceae</taxon>
        <taxon>Artomyces</taxon>
    </lineage>
</organism>
<accession>A0ACB8SIU1</accession>
<protein>
    <submittedName>
        <fullName evidence="1">Uncharacterized protein</fullName>
    </submittedName>
</protein>
<dbReference type="Proteomes" id="UP000814140">
    <property type="component" value="Unassembled WGS sequence"/>
</dbReference>
<evidence type="ECO:0000313" key="1">
    <source>
        <dbReference type="EMBL" id="KAI0056484.1"/>
    </source>
</evidence>
<sequence length="188" mass="20625">MPASEPFAPRVHRIQYFIPTVHIRIPDAALSATPFRQVDSRNGARSRICMGIRASKPEAQSPEGLGLKELEFESSFRMSLPPYAVLRLFYSAVHAYPPRAPPHQVTRVPPTPPPTRACLGGTSAPSSLEGLRRGCRPTAETPFARLRGRAGRPISTEGVRRRTSSRPLTVYRFAECSACVGGFADCRP</sequence>
<dbReference type="EMBL" id="MU277263">
    <property type="protein sequence ID" value="KAI0056484.1"/>
    <property type="molecule type" value="Genomic_DNA"/>
</dbReference>
<gene>
    <name evidence="1" type="ORF">BV25DRAFT_1569971</name>
</gene>
<reference evidence="1" key="2">
    <citation type="journal article" date="2022" name="New Phytol.">
        <title>Evolutionary transition to the ectomycorrhizal habit in the genomes of a hyperdiverse lineage of mushroom-forming fungi.</title>
        <authorList>
            <person name="Looney B."/>
            <person name="Miyauchi S."/>
            <person name="Morin E."/>
            <person name="Drula E."/>
            <person name="Courty P.E."/>
            <person name="Kohler A."/>
            <person name="Kuo A."/>
            <person name="LaButti K."/>
            <person name="Pangilinan J."/>
            <person name="Lipzen A."/>
            <person name="Riley R."/>
            <person name="Andreopoulos W."/>
            <person name="He G."/>
            <person name="Johnson J."/>
            <person name="Nolan M."/>
            <person name="Tritt A."/>
            <person name="Barry K.W."/>
            <person name="Grigoriev I.V."/>
            <person name="Nagy L.G."/>
            <person name="Hibbett D."/>
            <person name="Henrissat B."/>
            <person name="Matheny P.B."/>
            <person name="Labbe J."/>
            <person name="Martin F.M."/>
        </authorList>
    </citation>
    <scope>NUCLEOTIDE SEQUENCE</scope>
    <source>
        <strain evidence="1">HHB10654</strain>
    </source>
</reference>
<comment type="caution">
    <text evidence="1">The sequence shown here is derived from an EMBL/GenBank/DDBJ whole genome shotgun (WGS) entry which is preliminary data.</text>
</comment>